<dbReference type="InterPro" id="IPR040673">
    <property type="entry name" value="CCDC81_HU_dom_2"/>
</dbReference>
<feature type="non-terminal residue" evidence="2">
    <location>
        <position position="1"/>
    </location>
</feature>
<proteinExistence type="predicted"/>
<evidence type="ECO:0000259" key="1">
    <source>
        <dbReference type="Pfam" id="PF18289"/>
    </source>
</evidence>
<reference evidence="2 3" key="1">
    <citation type="submission" date="2019-09" db="EMBL/GenBank/DDBJ databases">
        <title>Bird 10,000 Genomes (B10K) Project - Family phase.</title>
        <authorList>
            <person name="Zhang G."/>
        </authorList>
    </citation>
    <scope>NUCLEOTIDE SEQUENCE [LARGE SCALE GENOMIC DNA]</scope>
    <source>
        <strain evidence="2">OUT-0002</strain>
    </source>
</reference>
<evidence type="ECO:0000313" key="2">
    <source>
        <dbReference type="EMBL" id="NXU77423.1"/>
    </source>
</evidence>
<feature type="non-terminal residue" evidence="2">
    <location>
        <position position="91"/>
    </location>
</feature>
<dbReference type="OrthoDB" id="125906at2759"/>
<evidence type="ECO:0000313" key="3">
    <source>
        <dbReference type="Proteomes" id="UP000579904"/>
    </source>
</evidence>
<dbReference type="Pfam" id="PF18289">
    <property type="entry name" value="HU-CCDC81_euk_2"/>
    <property type="match status" value="1"/>
</dbReference>
<feature type="domain" description="CCDC81 HU" evidence="1">
    <location>
        <begin position="20"/>
        <end position="79"/>
    </location>
</feature>
<accession>A0A7L3NFK7</accession>
<comment type="caution">
    <text evidence="2">The sequence shown here is derived from an EMBL/GenBank/DDBJ whole genome shotgun (WGS) entry which is preliminary data.</text>
</comment>
<gene>
    <name evidence="2" type="primary">Ccdc81_0</name>
    <name evidence="2" type="ORF">OREMEL_R13941</name>
</gene>
<protein>
    <submittedName>
        <fullName evidence="2">CCD81 protein</fullName>
    </submittedName>
</protein>
<keyword evidence="3" id="KW-1185">Reference proteome</keyword>
<dbReference type="AlphaFoldDB" id="A0A7L3NFK7"/>
<sequence>FFPEDIKTLLVTSKVVQSSLPYPEEVVKGCLQETLSYFYFILKNREDTNFHIKDVGTLAIRGKKVTMAFSEAFLLNLNDSPYVVEKLIAVS</sequence>
<dbReference type="EMBL" id="VZUB01019639">
    <property type="protein sequence ID" value="NXU77423.1"/>
    <property type="molecule type" value="Genomic_DNA"/>
</dbReference>
<organism evidence="2 3">
    <name type="scientific">Oreotrochilus melanogaster</name>
    <dbReference type="NCBI Taxonomy" id="689266"/>
    <lineage>
        <taxon>Eukaryota</taxon>
        <taxon>Metazoa</taxon>
        <taxon>Chordata</taxon>
        <taxon>Craniata</taxon>
        <taxon>Vertebrata</taxon>
        <taxon>Euteleostomi</taxon>
        <taxon>Archelosauria</taxon>
        <taxon>Archosauria</taxon>
        <taxon>Dinosauria</taxon>
        <taxon>Saurischia</taxon>
        <taxon>Theropoda</taxon>
        <taxon>Coelurosauria</taxon>
        <taxon>Aves</taxon>
        <taxon>Neognathae</taxon>
        <taxon>Neoaves</taxon>
        <taxon>Strisores</taxon>
        <taxon>Apodiformes</taxon>
        <taxon>Trochilidae</taxon>
        <taxon>Oreotrochilus</taxon>
    </lineage>
</organism>
<dbReference type="Proteomes" id="UP000579904">
    <property type="component" value="Unassembled WGS sequence"/>
</dbReference>
<name>A0A7L3NFK7_9AVES</name>